<keyword evidence="2 5" id="KW-0645">Protease</keyword>
<reference evidence="8 9" key="1">
    <citation type="submission" date="2021-01" db="EMBL/GenBank/DDBJ databases">
        <title>Whole genome shotgun sequence of Actinoplanes deccanensis NBRC 13994.</title>
        <authorList>
            <person name="Komaki H."/>
            <person name="Tamura T."/>
        </authorList>
    </citation>
    <scope>NUCLEOTIDE SEQUENCE [LARGE SCALE GENOMIC DNA]</scope>
    <source>
        <strain evidence="8 9">NBRC 13994</strain>
    </source>
</reference>
<proteinExistence type="inferred from homology"/>
<name>A0ABQ3Y2A4_9ACTN</name>
<dbReference type="PROSITE" id="PS51892">
    <property type="entry name" value="SUBTILASE"/>
    <property type="match status" value="1"/>
</dbReference>
<evidence type="ECO:0000256" key="2">
    <source>
        <dbReference type="ARBA" id="ARBA00022670"/>
    </source>
</evidence>
<evidence type="ECO:0000256" key="4">
    <source>
        <dbReference type="ARBA" id="ARBA00022825"/>
    </source>
</evidence>
<feature type="domain" description="Peptidase S8/S53" evidence="7">
    <location>
        <begin position="66"/>
        <end position="290"/>
    </location>
</feature>
<dbReference type="SUPFAM" id="SSF52743">
    <property type="entry name" value="Subtilisin-like"/>
    <property type="match status" value="1"/>
</dbReference>
<evidence type="ECO:0000313" key="8">
    <source>
        <dbReference type="EMBL" id="GID74092.1"/>
    </source>
</evidence>
<keyword evidence="3 5" id="KW-0378">Hydrolase</keyword>
<feature type="signal peptide" evidence="6">
    <location>
        <begin position="1"/>
        <end position="19"/>
    </location>
</feature>
<keyword evidence="6" id="KW-0732">Signal</keyword>
<dbReference type="Proteomes" id="UP000609879">
    <property type="component" value="Unassembled WGS sequence"/>
</dbReference>
<dbReference type="EMBL" id="BOMI01000050">
    <property type="protein sequence ID" value="GID74092.1"/>
    <property type="molecule type" value="Genomic_DNA"/>
</dbReference>
<evidence type="ECO:0000313" key="9">
    <source>
        <dbReference type="Proteomes" id="UP000609879"/>
    </source>
</evidence>
<dbReference type="InterPro" id="IPR050131">
    <property type="entry name" value="Peptidase_S8_subtilisin-like"/>
</dbReference>
<evidence type="ECO:0000259" key="7">
    <source>
        <dbReference type="Pfam" id="PF00082"/>
    </source>
</evidence>
<sequence>MFARVGKLFAGLLAGAALFAVPGGDVAMASADGWSRPNDPGFSTQWGLKQTRVDQVWNSNRGNPRVIVAVLDTGVNPLPDLRTRMLPGHDFVNEDSNPADDNGHGTMAAGVVAAGGANRTGIAGICWNCRILPVKVLNAKGSGTYTDIAQGIRFAADRGARVISLSLGGNADSTILRDAVTYAEGKGALIVAAAGNKGVSAAHYPAAIPSVLAVGGVTSTGARYSWSNYGSWVDVTAPGCNPAQGPSGAIGQYCGTSSAAPFVAGVAGLLASSPLQPTAGEIRAAIVGTKSSPSGRVDALKALQALR</sequence>
<organism evidence="8 9">
    <name type="scientific">Paractinoplanes deccanensis</name>
    <dbReference type="NCBI Taxonomy" id="113561"/>
    <lineage>
        <taxon>Bacteria</taxon>
        <taxon>Bacillati</taxon>
        <taxon>Actinomycetota</taxon>
        <taxon>Actinomycetes</taxon>
        <taxon>Micromonosporales</taxon>
        <taxon>Micromonosporaceae</taxon>
        <taxon>Paractinoplanes</taxon>
    </lineage>
</organism>
<evidence type="ECO:0000256" key="6">
    <source>
        <dbReference type="SAM" id="SignalP"/>
    </source>
</evidence>
<dbReference type="InterPro" id="IPR000209">
    <property type="entry name" value="Peptidase_S8/S53_dom"/>
</dbReference>
<keyword evidence="4 5" id="KW-0720">Serine protease</keyword>
<feature type="chain" id="PRO_5046377734" description="Peptidase S8/S53 domain-containing protein" evidence="6">
    <location>
        <begin position="20"/>
        <end position="307"/>
    </location>
</feature>
<comment type="caution">
    <text evidence="8">The sequence shown here is derived from an EMBL/GenBank/DDBJ whole genome shotgun (WGS) entry which is preliminary data.</text>
</comment>
<feature type="active site" description="Charge relay system" evidence="5">
    <location>
        <position position="104"/>
    </location>
</feature>
<feature type="active site" description="Charge relay system" evidence="5">
    <location>
        <position position="257"/>
    </location>
</feature>
<dbReference type="InterPro" id="IPR015500">
    <property type="entry name" value="Peptidase_S8_subtilisin-rel"/>
</dbReference>
<protein>
    <recommendedName>
        <fullName evidence="7">Peptidase S8/S53 domain-containing protein</fullName>
    </recommendedName>
</protein>
<evidence type="ECO:0000256" key="1">
    <source>
        <dbReference type="ARBA" id="ARBA00011073"/>
    </source>
</evidence>
<dbReference type="PROSITE" id="PS00138">
    <property type="entry name" value="SUBTILASE_SER"/>
    <property type="match status" value="1"/>
</dbReference>
<evidence type="ECO:0000256" key="5">
    <source>
        <dbReference type="PROSITE-ProRule" id="PRU01240"/>
    </source>
</evidence>
<dbReference type="Pfam" id="PF00082">
    <property type="entry name" value="Peptidase_S8"/>
    <property type="match status" value="1"/>
</dbReference>
<feature type="active site" description="Charge relay system" evidence="5">
    <location>
        <position position="72"/>
    </location>
</feature>
<dbReference type="PRINTS" id="PR00723">
    <property type="entry name" value="SUBTILISIN"/>
</dbReference>
<evidence type="ECO:0000256" key="3">
    <source>
        <dbReference type="ARBA" id="ARBA00022801"/>
    </source>
</evidence>
<comment type="similarity">
    <text evidence="1 5">Belongs to the peptidase S8 family.</text>
</comment>
<keyword evidence="9" id="KW-1185">Reference proteome</keyword>
<dbReference type="InterPro" id="IPR036852">
    <property type="entry name" value="Peptidase_S8/S53_dom_sf"/>
</dbReference>
<accession>A0ABQ3Y2A4</accession>
<dbReference type="PANTHER" id="PTHR43806">
    <property type="entry name" value="PEPTIDASE S8"/>
    <property type="match status" value="1"/>
</dbReference>
<gene>
    <name evidence="8" type="ORF">Ade02nite_27330</name>
</gene>
<dbReference type="Gene3D" id="3.40.50.200">
    <property type="entry name" value="Peptidase S8/S53 domain"/>
    <property type="match status" value="1"/>
</dbReference>
<dbReference type="PANTHER" id="PTHR43806:SF11">
    <property type="entry name" value="CEREVISIN-RELATED"/>
    <property type="match status" value="1"/>
</dbReference>
<dbReference type="InterPro" id="IPR023828">
    <property type="entry name" value="Peptidase_S8_Ser-AS"/>
</dbReference>